<dbReference type="PANTHER" id="PTHR43792">
    <property type="entry name" value="GNAT FAMILY, PUTATIVE (AFU_ORTHOLOGUE AFUA_3G00765)-RELATED-RELATED"/>
    <property type="match status" value="1"/>
</dbReference>
<evidence type="ECO:0000313" key="2">
    <source>
        <dbReference type="EMBL" id="MBB5718093.1"/>
    </source>
</evidence>
<accession>A0A840YWS5</accession>
<dbReference type="Pfam" id="PF13302">
    <property type="entry name" value="Acetyltransf_3"/>
    <property type="match status" value="1"/>
</dbReference>
<keyword evidence="2" id="KW-0808">Transferase</keyword>
<comment type="caution">
    <text evidence="2">The sequence shown here is derived from an EMBL/GenBank/DDBJ whole genome shotgun (WGS) entry which is preliminary data.</text>
</comment>
<sequence length="179" mass="19943">MLFTPRLMLRLPQADDLDAWADFHADAQTMQHLGGVQTRSEAWRGLCAMRGAWAIRGFAMFSVIERDSGRWVGRIGPWQPDGWPGTEIGWGVARGFEGTGYAFEAASAAIDFAVDMLGWNDIIHVIAPDNHRSAVLAARLGSQRLEPTRLPAPLQDMPVNKWGQSASDWRARRQVRTDT</sequence>
<keyword evidence="3" id="KW-1185">Reference proteome</keyword>
<dbReference type="InterPro" id="IPR051531">
    <property type="entry name" value="N-acetyltransferase"/>
</dbReference>
<dbReference type="InterPro" id="IPR000182">
    <property type="entry name" value="GNAT_dom"/>
</dbReference>
<proteinExistence type="predicted"/>
<dbReference type="Gene3D" id="3.40.630.30">
    <property type="match status" value="1"/>
</dbReference>
<dbReference type="SUPFAM" id="SSF55729">
    <property type="entry name" value="Acyl-CoA N-acyltransferases (Nat)"/>
    <property type="match status" value="1"/>
</dbReference>
<dbReference type="InterPro" id="IPR016181">
    <property type="entry name" value="Acyl_CoA_acyltransferase"/>
</dbReference>
<gene>
    <name evidence="2" type="ORF">FHR23_001000</name>
</gene>
<evidence type="ECO:0000313" key="3">
    <source>
        <dbReference type="Proteomes" id="UP000554342"/>
    </source>
</evidence>
<evidence type="ECO:0000259" key="1">
    <source>
        <dbReference type="PROSITE" id="PS51186"/>
    </source>
</evidence>
<reference evidence="2 3" key="1">
    <citation type="submission" date="2020-08" db="EMBL/GenBank/DDBJ databases">
        <title>Genomic Encyclopedia of Type Strains, Phase IV (KMG-IV): sequencing the most valuable type-strain genomes for metagenomic binning, comparative biology and taxonomic classification.</title>
        <authorList>
            <person name="Goeker M."/>
        </authorList>
    </citation>
    <scope>NUCLEOTIDE SEQUENCE [LARGE SCALE GENOMIC DNA]</scope>
    <source>
        <strain evidence="2 3">DSM 27203</strain>
    </source>
</reference>
<dbReference type="PANTHER" id="PTHR43792:SF1">
    <property type="entry name" value="N-ACETYLTRANSFERASE DOMAIN-CONTAINING PROTEIN"/>
    <property type="match status" value="1"/>
</dbReference>
<protein>
    <submittedName>
        <fullName evidence="2">RimJ/RimL family protein N-acetyltransferase</fullName>
    </submittedName>
</protein>
<dbReference type="AlphaFoldDB" id="A0A840YWS5"/>
<dbReference type="GO" id="GO:0016747">
    <property type="term" value="F:acyltransferase activity, transferring groups other than amino-acyl groups"/>
    <property type="evidence" value="ECO:0007669"/>
    <property type="project" value="InterPro"/>
</dbReference>
<organism evidence="2 3">
    <name type="scientific">Stakelama sediminis</name>
    <dbReference type="NCBI Taxonomy" id="463200"/>
    <lineage>
        <taxon>Bacteria</taxon>
        <taxon>Pseudomonadati</taxon>
        <taxon>Pseudomonadota</taxon>
        <taxon>Alphaproteobacteria</taxon>
        <taxon>Sphingomonadales</taxon>
        <taxon>Sphingomonadaceae</taxon>
        <taxon>Stakelama</taxon>
    </lineage>
</organism>
<name>A0A840YWS5_9SPHN</name>
<dbReference type="EMBL" id="JACIJI010000001">
    <property type="protein sequence ID" value="MBB5718093.1"/>
    <property type="molecule type" value="Genomic_DNA"/>
</dbReference>
<feature type="domain" description="N-acetyltransferase" evidence="1">
    <location>
        <begin position="7"/>
        <end position="164"/>
    </location>
</feature>
<dbReference type="Proteomes" id="UP000554342">
    <property type="component" value="Unassembled WGS sequence"/>
</dbReference>
<dbReference type="PROSITE" id="PS51186">
    <property type="entry name" value="GNAT"/>
    <property type="match status" value="1"/>
</dbReference>